<feature type="compositionally biased region" description="Low complexity" evidence="2">
    <location>
        <begin position="19"/>
        <end position="31"/>
    </location>
</feature>
<evidence type="ECO:0000313" key="3">
    <source>
        <dbReference type="EMBL" id="ROH93006.1"/>
    </source>
</evidence>
<protein>
    <submittedName>
        <fullName evidence="3">Uncharacterized protein</fullName>
    </submittedName>
</protein>
<feature type="region of interest" description="Disordered" evidence="2">
    <location>
        <begin position="1"/>
        <end position="31"/>
    </location>
</feature>
<name>A0A3N0VJS8_9GAMM</name>
<evidence type="ECO:0000256" key="2">
    <source>
        <dbReference type="SAM" id="MobiDB-lite"/>
    </source>
</evidence>
<dbReference type="InParanoid" id="A0A3N0VJS8"/>
<keyword evidence="4" id="KW-1185">Reference proteome</keyword>
<sequence length="368" mass="39828">MSGNIGSGLPATGGGPQESQAAPAAPSTPAKSSAPLAAVLGVVLPFCTYLYSQQQERQDQLRHRYQQQLQDQQLAHEKDKEQAQRLLQAIQDRQFPAGTAEPARFNADATCGLLANQVTLIRRGLVGEQTLGVLTSLLTAPPANRRGSDTPLACECREFSLQFVEMTLARPSAELAAAVSRSAREKNQQPLNDALSRCDQIKQEPATKPGQLKQLIEEQAKKENKELPAVELKQMLAALETAVARRTAEIKALPLKPRVYIQIAGESQRAAAACLGKRLREYGYALPGIENVGGRRAPPASQLRYFFADEASWATRLRADLADAALRCQAFPDLAAEDPQGQAIRDFSGKAGGARPYHFELWLAAGAP</sequence>
<dbReference type="EMBL" id="RJVO01000001">
    <property type="protein sequence ID" value="ROH93006.1"/>
    <property type="molecule type" value="Genomic_DNA"/>
</dbReference>
<gene>
    <name evidence="3" type="ORF">ED208_00245</name>
</gene>
<evidence type="ECO:0000313" key="4">
    <source>
        <dbReference type="Proteomes" id="UP000282106"/>
    </source>
</evidence>
<proteinExistence type="predicted"/>
<reference evidence="3 4" key="1">
    <citation type="submission" date="2018-10" db="EMBL/GenBank/DDBJ databases">
        <authorList>
            <person name="Chen W.-M."/>
        </authorList>
    </citation>
    <scope>NUCLEOTIDE SEQUENCE [LARGE SCALE GENOMIC DNA]</scope>
    <source>
        <strain evidence="3 4">THS-13</strain>
    </source>
</reference>
<feature type="coiled-coil region" evidence="1">
    <location>
        <begin position="66"/>
        <end position="93"/>
    </location>
</feature>
<comment type="caution">
    <text evidence="3">The sequence shown here is derived from an EMBL/GenBank/DDBJ whole genome shotgun (WGS) entry which is preliminary data.</text>
</comment>
<dbReference type="RefSeq" id="WP_123209858.1">
    <property type="nucleotide sequence ID" value="NZ_RJVO01000001.1"/>
</dbReference>
<dbReference type="AlphaFoldDB" id="A0A3N0VJS8"/>
<organism evidence="3 4">
    <name type="scientific">Stagnimonas aquatica</name>
    <dbReference type="NCBI Taxonomy" id="2689987"/>
    <lineage>
        <taxon>Bacteria</taxon>
        <taxon>Pseudomonadati</taxon>
        <taxon>Pseudomonadota</taxon>
        <taxon>Gammaproteobacteria</taxon>
        <taxon>Nevskiales</taxon>
        <taxon>Nevskiaceae</taxon>
        <taxon>Stagnimonas</taxon>
    </lineage>
</organism>
<dbReference type="Proteomes" id="UP000282106">
    <property type="component" value="Unassembled WGS sequence"/>
</dbReference>
<evidence type="ECO:0000256" key="1">
    <source>
        <dbReference type="SAM" id="Coils"/>
    </source>
</evidence>
<accession>A0A3N0VJS8</accession>
<keyword evidence="1" id="KW-0175">Coiled coil</keyword>